<sequence>MKRRQTGWCLLPETSKKDVAYNDTLPATSSFSWT</sequence>
<dbReference type="EMBL" id="GBXM01067207">
    <property type="protein sequence ID" value="JAH41370.1"/>
    <property type="molecule type" value="Transcribed_RNA"/>
</dbReference>
<organism evidence="1">
    <name type="scientific">Anguilla anguilla</name>
    <name type="common">European freshwater eel</name>
    <name type="synonym">Muraena anguilla</name>
    <dbReference type="NCBI Taxonomy" id="7936"/>
    <lineage>
        <taxon>Eukaryota</taxon>
        <taxon>Metazoa</taxon>
        <taxon>Chordata</taxon>
        <taxon>Craniata</taxon>
        <taxon>Vertebrata</taxon>
        <taxon>Euteleostomi</taxon>
        <taxon>Actinopterygii</taxon>
        <taxon>Neopterygii</taxon>
        <taxon>Teleostei</taxon>
        <taxon>Anguilliformes</taxon>
        <taxon>Anguillidae</taxon>
        <taxon>Anguilla</taxon>
    </lineage>
</organism>
<reference evidence="1" key="2">
    <citation type="journal article" date="2015" name="Fish Shellfish Immunol.">
        <title>Early steps in the European eel (Anguilla anguilla)-Vibrio vulnificus interaction in the gills: Role of the RtxA13 toxin.</title>
        <authorList>
            <person name="Callol A."/>
            <person name="Pajuelo D."/>
            <person name="Ebbesson L."/>
            <person name="Teles M."/>
            <person name="MacKenzie S."/>
            <person name="Amaro C."/>
        </authorList>
    </citation>
    <scope>NUCLEOTIDE SEQUENCE</scope>
</reference>
<name>A0A0E9SL39_ANGAN</name>
<protein>
    <submittedName>
        <fullName evidence="1">Uncharacterized protein</fullName>
    </submittedName>
</protein>
<evidence type="ECO:0000313" key="1">
    <source>
        <dbReference type="EMBL" id="JAH41370.1"/>
    </source>
</evidence>
<proteinExistence type="predicted"/>
<reference evidence="1" key="1">
    <citation type="submission" date="2014-11" db="EMBL/GenBank/DDBJ databases">
        <authorList>
            <person name="Amaro Gonzalez C."/>
        </authorList>
    </citation>
    <scope>NUCLEOTIDE SEQUENCE</scope>
</reference>
<dbReference type="AlphaFoldDB" id="A0A0E9SL39"/>
<accession>A0A0E9SL39</accession>